<organism evidence="2 3">
    <name type="scientific">Glonium stellatum</name>
    <dbReference type="NCBI Taxonomy" id="574774"/>
    <lineage>
        <taxon>Eukaryota</taxon>
        <taxon>Fungi</taxon>
        <taxon>Dikarya</taxon>
        <taxon>Ascomycota</taxon>
        <taxon>Pezizomycotina</taxon>
        <taxon>Dothideomycetes</taxon>
        <taxon>Pleosporomycetidae</taxon>
        <taxon>Gloniales</taxon>
        <taxon>Gloniaceae</taxon>
        <taxon>Glonium</taxon>
    </lineage>
</organism>
<feature type="compositionally biased region" description="Basic and acidic residues" evidence="1">
    <location>
        <begin position="34"/>
        <end position="55"/>
    </location>
</feature>
<gene>
    <name evidence="2" type="ORF">AOQ84DRAFT_438036</name>
</gene>
<accession>A0A8E2F5I5</accession>
<name>A0A8E2F5I5_9PEZI</name>
<reference evidence="2 3" key="1">
    <citation type="journal article" date="2016" name="Nat. Commun.">
        <title>Ectomycorrhizal ecology is imprinted in the genome of the dominant symbiotic fungus Cenococcum geophilum.</title>
        <authorList>
            <consortium name="DOE Joint Genome Institute"/>
            <person name="Peter M."/>
            <person name="Kohler A."/>
            <person name="Ohm R.A."/>
            <person name="Kuo A."/>
            <person name="Krutzmann J."/>
            <person name="Morin E."/>
            <person name="Arend M."/>
            <person name="Barry K.W."/>
            <person name="Binder M."/>
            <person name="Choi C."/>
            <person name="Clum A."/>
            <person name="Copeland A."/>
            <person name="Grisel N."/>
            <person name="Haridas S."/>
            <person name="Kipfer T."/>
            <person name="LaButti K."/>
            <person name="Lindquist E."/>
            <person name="Lipzen A."/>
            <person name="Maire R."/>
            <person name="Meier B."/>
            <person name="Mihaltcheva S."/>
            <person name="Molinier V."/>
            <person name="Murat C."/>
            <person name="Poggeler S."/>
            <person name="Quandt C.A."/>
            <person name="Sperisen C."/>
            <person name="Tritt A."/>
            <person name="Tisserant E."/>
            <person name="Crous P.W."/>
            <person name="Henrissat B."/>
            <person name="Nehls U."/>
            <person name="Egli S."/>
            <person name="Spatafora J.W."/>
            <person name="Grigoriev I.V."/>
            <person name="Martin F.M."/>
        </authorList>
    </citation>
    <scope>NUCLEOTIDE SEQUENCE [LARGE SCALE GENOMIC DNA]</scope>
    <source>
        <strain evidence="2 3">CBS 207.34</strain>
    </source>
</reference>
<dbReference type="EMBL" id="KV749137">
    <property type="protein sequence ID" value="OCL10936.1"/>
    <property type="molecule type" value="Genomic_DNA"/>
</dbReference>
<evidence type="ECO:0000313" key="2">
    <source>
        <dbReference type="EMBL" id="OCL10936.1"/>
    </source>
</evidence>
<feature type="region of interest" description="Disordered" evidence="1">
    <location>
        <begin position="1"/>
        <end position="117"/>
    </location>
</feature>
<sequence length="117" mass="12355">MKPSGPDDGEPGQSDKQAGEDHSQTPNQLITGDETPHNADFHSGSPKRDQPHQLEPDATGSSETKPWTNIPRNNSEVDQSGTPDQPNGSGPSVQSQAVESFAETLVPPANGNTDNTQ</sequence>
<keyword evidence="3" id="KW-1185">Reference proteome</keyword>
<feature type="compositionally biased region" description="Polar residues" evidence="1">
    <location>
        <begin position="59"/>
        <end position="98"/>
    </location>
</feature>
<evidence type="ECO:0000313" key="3">
    <source>
        <dbReference type="Proteomes" id="UP000250140"/>
    </source>
</evidence>
<evidence type="ECO:0000256" key="1">
    <source>
        <dbReference type="SAM" id="MobiDB-lite"/>
    </source>
</evidence>
<dbReference type="AlphaFoldDB" id="A0A8E2F5I5"/>
<proteinExistence type="predicted"/>
<protein>
    <submittedName>
        <fullName evidence="2">Uncharacterized protein</fullName>
    </submittedName>
</protein>
<dbReference type="Proteomes" id="UP000250140">
    <property type="component" value="Unassembled WGS sequence"/>
</dbReference>